<sequence>MNFKNCFLLMILVIFLSGCWDQKELNEIAVVMGVGIDKVEEGYKITAQVIKPPPKENGATGGSELPTWSVTATGKSVMGTIRNLNELSPRRLYWAHLQIIIFGDAMAREGITPATTWFERDRDSRAGALITVTPGTAEDLLNSKIELGGVPAKSMADLIDGSEMRGINALDVQLRDLMSILSTPGIELTLDVIRPKEIRGQVETFEVDGVAVFDQGKLQGYIYGPETTGTQIMNSKLNYTIIEGKCPKGGVDEVFAFQITDFQSKAKPKLNGNTITMNVDVTLEGNLLDQTCSIDLLQPEQTKLVEKEITDFIKKNLEGEFRIAKEMNSDIYGVGRDLRRYYPDYWAKISDSSNYLDQVKFDIKVESEVRRSGLIIDTTQEKTKEVSD</sequence>
<dbReference type="InterPro" id="IPR057336">
    <property type="entry name" value="GerAC_N"/>
</dbReference>
<gene>
    <name evidence="10" type="ORF">EC501_13800</name>
</gene>
<keyword evidence="3" id="KW-0309">Germination</keyword>
<dbReference type="PANTHER" id="PTHR35789:SF1">
    <property type="entry name" value="SPORE GERMINATION PROTEIN B3"/>
    <property type="match status" value="1"/>
</dbReference>
<accession>A0A3M8H6A8</accession>
<dbReference type="RefSeq" id="WP_122972888.1">
    <property type="nucleotide sequence ID" value="NZ_RHLQ01000039.1"/>
</dbReference>
<comment type="similarity">
    <text evidence="2">Belongs to the GerABKC lipoprotein family.</text>
</comment>
<dbReference type="PROSITE" id="PS51257">
    <property type="entry name" value="PROKAR_LIPOPROTEIN"/>
    <property type="match status" value="1"/>
</dbReference>
<dbReference type="InterPro" id="IPR008844">
    <property type="entry name" value="Spore_GerAC-like"/>
</dbReference>
<evidence type="ECO:0000256" key="6">
    <source>
        <dbReference type="ARBA" id="ARBA00023139"/>
    </source>
</evidence>
<dbReference type="PANTHER" id="PTHR35789">
    <property type="entry name" value="SPORE GERMINATION PROTEIN B3"/>
    <property type="match status" value="1"/>
</dbReference>
<dbReference type="OrthoDB" id="9816067at2"/>
<dbReference type="Gene3D" id="6.20.190.10">
    <property type="entry name" value="Nutrient germinant receptor protein C, domain 1"/>
    <property type="match status" value="1"/>
</dbReference>
<organism evidence="10 11">
    <name type="scientific">Lysinibacillus halotolerans</name>
    <dbReference type="NCBI Taxonomy" id="1368476"/>
    <lineage>
        <taxon>Bacteria</taxon>
        <taxon>Bacillati</taxon>
        <taxon>Bacillota</taxon>
        <taxon>Bacilli</taxon>
        <taxon>Bacillales</taxon>
        <taxon>Bacillaceae</taxon>
        <taxon>Lysinibacillus</taxon>
    </lineage>
</organism>
<dbReference type="Gene3D" id="3.30.300.210">
    <property type="entry name" value="Nutrient germinant receptor protein C, domain 3"/>
    <property type="match status" value="1"/>
</dbReference>
<dbReference type="NCBIfam" id="TIGR02887">
    <property type="entry name" value="spore_ger_x_C"/>
    <property type="match status" value="1"/>
</dbReference>
<name>A0A3M8H6A8_9BACI</name>
<dbReference type="Pfam" id="PF05504">
    <property type="entry name" value="Spore_GerAC"/>
    <property type="match status" value="1"/>
</dbReference>
<evidence type="ECO:0000259" key="9">
    <source>
        <dbReference type="Pfam" id="PF25198"/>
    </source>
</evidence>
<evidence type="ECO:0000256" key="2">
    <source>
        <dbReference type="ARBA" id="ARBA00007886"/>
    </source>
</evidence>
<feature type="domain" description="Spore germination protein N-terminal" evidence="9">
    <location>
        <begin position="21"/>
        <end position="194"/>
    </location>
</feature>
<dbReference type="InterPro" id="IPR046953">
    <property type="entry name" value="Spore_GerAC-like_C"/>
</dbReference>
<evidence type="ECO:0000256" key="1">
    <source>
        <dbReference type="ARBA" id="ARBA00004635"/>
    </source>
</evidence>
<comment type="caution">
    <text evidence="10">The sequence shown here is derived from an EMBL/GenBank/DDBJ whole genome shotgun (WGS) entry which is preliminary data.</text>
</comment>
<keyword evidence="4" id="KW-0732">Signal</keyword>
<reference evidence="10 11" key="1">
    <citation type="journal article" date="2014" name="Int. J. Syst. Evol. Microbiol.">
        <title>Lysinibacillus halotolerans sp. nov., isolated from saline-alkaline soil.</title>
        <authorList>
            <person name="Kong D."/>
            <person name="Wang Y."/>
            <person name="Zhao B."/>
            <person name="Li Y."/>
            <person name="Song J."/>
            <person name="Zhai Y."/>
            <person name="Zhang C."/>
            <person name="Wang H."/>
            <person name="Chen X."/>
            <person name="Zhao B."/>
            <person name="Ruan Z."/>
        </authorList>
    </citation>
    <scope>NUCLEOTIDE SEQUENCE [LARGE SCALE GENOMIC DNA]</scope>
    <source>
        <strain evidence="10 11">MCCC 1A12703</strain>
    </source>
</reference>
<keyword evidence="11" id="KW-1185">Reference proteome</keyword>
<evidence type="ECO:0000259" key="8">
    <source>
        <dbReference type="Pfam" id="PF05504"/>
    </source>
</evidence>
<evidence type="ECO:0000313" key="11">
    <source>
        <dbReference type="Proteomes" id="UP000279909"/>
    </source>
</evidence>
<keyword evidence="6" id="KW-0564">Palmitate</keyword>
<dbReference type="EMBL" id="RHLQ01000039">
    <property type="protein sequence ID" value="RNC97754.1"/>
    <property type="molecule type" value="Genomic_DNA"/>
</dbReference>
<proteinExistence type="inferred from homology"/>
<dbReference type="GO" id="GO:0009847">
    <property type="term" value="P:spore germination"/>
    <property type="evidence" value="ECO:0007669"/>
    <property type="project" value="InterPro"/>
</dbReference>
<dbReference type="AlphaFoldDB" id="A0A3M8H6A8"/>
<evidence type="ECO:0000256" key="4">
    <source>
        <dbReference type="ARBA" id="ARBA00022729"/>
    </source>
</evidence>
<evidence type="ECO:0000256" key="7">
    <source>
        <dbReference type="ARBA" id="ARBA00023288"/>
    </source>
</evidence>
<dbReference type="Proteomes" id="UP000279909">
    <property type="component" value="Unassembled WGS sequence"/>
</dbReference>
<keyword evidence="5" id="KW-0472">Membrane</keyword>
<keyword evidence="7" id="KW-0449">Lipoprotein</keyword>
<feature type="domain" description="Spore germination GerAC-like C-terminal" evidence="8">
    <location>
        <begin position="208"/>
        <end position="373"/>
    </location>
</feature>
<comment type="subcellular location">
    <subcellularLocation>
        <location evidence="1">Membrane</location>
        <topology evidence="1">Lipid-anchor</topology>
    </subcellularLocation>
</comment>
<evidence type="ECO:0000256" key="5">
    <source>
        <dbReference type="ARBA" id="ARBA00023136"/>
    </source>
</evidence>
<evidence type="ECO:0000256" key="3">
    <source>
        <dbReference type="ARBA" id="ARBA00022544"/>
    </source>
</evidence>
<dbReference type="InterPro" id="IPR038501">
    <property type="entry name" value="Spore_GerAC_C_sf"/>
</dbReference>
<dbReference type="GO" id="GO:0016020">
    <property type="term" value="C:membrane"/>
    <property type="evidence" value="ECO:0007669"/>
    <property type="project" value="UniProtKB-SubCell"/>
</dbReference>
<evidence type="ECO:0000313" key="10">
    <source>
        <dbReference type="EMBL" id="RNC97754.1"/>
    </source>
</evidence>
<protein>
    <submittedName>
        <fullName evidence="10">Ger(X)C family spore germination protein</fullName>
    </submittedName>
</protein>
<dbReference type="Pfam" id="PF25198">
    <property type="entry name" value="Spore_GerAC_N"/>
    <property type="match status" value="1"/>
</dbReference>